<keyword evidence="3" id="KW-0963">Cytoplasm</keyword>
<dbReference type="Proteomes" id="UP001595859">
    <property type="component" value="Unassembled WGS sequence"/>
</dbReference>
<comment type="subcellular location">
    <subcellularLocation>
        <location evidence="1">Cytoplasm</location>
    </subcellularLocation>
</comment>
<accession>A0ABV9S376</accession>
<evidence type="ECO:0000256" key="1">
    <source>
        <dbReference type="ARBA" id="ARBA00004496"/>
    </source>
</evidence>
<gene>
    <name evidence="5" type="ORF">ACFPCV_17980</name>
</gene>
<comment type="caution">
    <text evidence="5">The sequence shown here is derived from an EMBL/GenBank/DDBJ whole genome shotgun (WGS) entry which is preliminary data.</text>
</comment>
<evidence type="ECO:0000256" key="2">
    <source>
        <dbReference type="ARBA" id="ARBA00006411"/>
    </source>
</evidence>
<comment type="similarity">
    <text evidence="2">Belongs to the EspG family.</text>
</comment>
<proteinExistence type="inferred from homology"/>
<evidence type="ECO:0000256" key="4">
    <source>
        <dbReference type="ARBA" id="ARBA00023186"/>
    </source>
</evidence>
<evidence type="ECO:0000313" key="5">
    <source>
        <dbReference type="EMBL" id="MFC4855403.1"/>
    </source>
</evidence>
<keyword evidence="4" id="KW-0143">Chaperone</keyword>
<dbReference type="Pfam" id="PF14011">
    <property type="entry name" value="ESX-1_EspG"/>
    <property type="match status" value="1"/>
</dbReference>
<keyword evidence="6" id="KW-1185">Reference proteome</keyword>
<name>A0ABV9S376_9PSEU</name>
<dbReference type="EMBL" id="JBHSIS010000007">
    <property type="protein sequence ID" value="MFC4855403.1"/>
    <property type="molecule type" value="Genomic_DNA"/>
</dbReference>
<evidence type="ECO:0000256" key="3">
    <source>
        <dbReference type="ARBA" id="ARBA00022490"/>
    </source>
</evidence>
<organism evidence="5 6">
    <name type="scientific">Actinophytocola glycyrrhizae</name>
    <dbReference type="NCBI Taxonomy" id="2044873"/>
    <lineage>
        <taxon>Bacteria</taxon>
        <taxon>Bacillati</taxon>
        <taxon>Actinomycetota</taxon>
        <taxon>Actinomycetes</taxon>
        <taxon>Pseudonocardiales</taxon>
        <taxon>Pseudonocardiaceae</taxon>
    </lineage>
</organism>
<dbReference type="InterPro" id="IPR025734">
    <property type="entry name" value="EspG"/>
</dbReference>
<sequence length="250" mass="25989">MTRFGLVELDLLATHAGATVPYPLRVPSFGRVPAERDELFAAAAETLQVRGLADAAGPAGLAADVVAALARRRGTVDLVVRGPAGERGAVALVYGKHAVLCKQDFDDDTRLVDVRRIPLSAVATALTALTPDLAAATAMPVRLPAAAATVSTGHHRTVTEHGGNPDELDALTDLITEVEGGGQLGATATTREGGDIRDTRTGPELCWLDTPSGRVRVTTPTAADGWISVNPLSPSALRSAAEELVEALRR</sequence>
<evidence type="ECO:0000313" key="6">
    <source>
        <dbReference type="Proteomes" id="UP001595859"/>
    </source>
</evidence>
<protein>
    <submittedName>
        <fullName evidence="5">ESX secretion-associated protein EspG</fullName>
    </submittedName>
</protein>
<reference evidence="6" key="1">
    <citation type="journal article" date="2019" name="Int. J. Syst. Evol. Microbiol.">
        <title>The Global Catalogue of Microorganisms (GCM) 10K type strain sequencing project: providing services to taxonomists for standard genome sequencing and annotation.</title>
        <authorList>
            <consortium name="The Broad Institute Genomics Platform"/>
            <consortium name="The Broad Institute Genome Sequencing Center for Infectious Disease"/>
            <person name="Wu L."/>
            <person name="Ma J."/>
        </authorList>
    </citation>
    <scope>NUCLEOTIDE SEQUENCE [LARGE SCALE GENOMIC DNA]</scope>
    <source>
        <strain evidence="6">ZS-22-S1</strain>
    </source>
</reference>
<dbReference type="RefSeq" id="WP_378057349.1">
    <property type="nucleotide sequence ID" value="NZ_JBHSIS010000007.1"/>
</dbReference>